<accession>H2XYU9</accession>
<keyword evidence="1" id="KW-1133">Transmembrane helix</keyword>
<evidence type="ECO:0000313" key="4">
    <source>
        <dbReference type="Proteomes" id="UP000008144"/>
    </source>
</evidence>
<evidence type="ECO:0000313" key="3">
    <source>
        <dbReference type="Ensembl" id="ENSCINP00000034833.1"/>
    </source>
</evidence>
<keyword evidence="1" id="KW-0472">Membrane</keyword>
<dbReference type="GO" id="GO:0005388">
    <property type="term" value="F:P-type calcium transporter activity"/>
    <property type="evidence" value="ECO:0007669"/>
    <property type="project" value="InterPro"/>
</dbReference>
<keyword evidence="4" id="KW-1185">Reference proteome</keyword>
<dbReference type="Pfam" id="PF12424">
    <property type="entry name" value="ATP_Ca_trans_C"/>
    <property type="match status" value="1"/>
</dbReference>
<reference evidence="3" key="2">
    <citation type="journal article" date="2008" name="Genome Biol.">
        <title>Improved genome assembly and evidence-based global gene model set for the chordate Ciona intestinalis: new insight into intron and operon populations.</title>
        <authorList>
            <person name="Satou Y."/>
            <person name="Mineta K."/>
            <person name="Ogasawara M."/>
            <person name="Sasakura Y."/>
            <person name="Shoguchi E."/>
            <person name="Ueno K."/>
            <person name="Yamada L."/>
            <person name="Matsumoto J."/>
            <person name="Wasserscheid J."/>
            <person name="Dewar K."/>
            <person name="Wiley G.B."/>
            <person name="Macmil S.L."/>
            <person name="Roe B.A."/>
            <person name="Zeller R.W."/>
            <person name="Hastings K.E."/>
            <person name="Lemaire P."/>
            <person name="Lindquist E."/>
            <person name="Endo T."/>
            <person name="Hotta K."/>
            <person name="Inaba K."/>
        </authorList>
    </citation>
    <scope>NUCLEOTIDE SEQUENCE [LARGE SCALE GENOMIC DNA]</scope>
    <source>
        <strain evidence="3">wild type</strain>
    </source>
</reference>
<protein>
    <recommendedName>
        <fullName evidence="2">Plasma membrane calcium transporting P-type ATPase C-terminal domain-containing protein</fullName>
    </recommendedName>
</protein>
<feature type="domain" description="Plasma membrane calcium transporting P-type ATPase C-terminal" evidence="2">
    <location>
        <begin position="86"/>
        <end position="102"/>
    </location>
</feature>
<dbReference type="EMBL" id="EAAA01002654">
    <property type="status" value="NOT_ANNOTATED_CDS"/>
    <property type="molecule type" value="Genomic_DNA"/>
</dbReference>
<dbReference type="Ensembl" id="ENSCINT00000036364.1">
    <property type="protein sequence ID" value="ENSCINP00000034833.1"/>
    <property type="gene ID" value="ENSCING00000022592.1"/>
</dbReference>
<keyword evidence="1" id="KW-0812">Transmembrane</keyword>
<dbReference type="Proteomes" id="UP000008144">
    <property type="component" value="Chromosome 8"/>
</dbReference>
<sequence>SSTKVFIVEFGGQAFTTTGLTLSQWLWCIFFGLFELVWGQIVSSIPNKRLPKFLTIGKSKPEEDETLRREAADTVPDLTDQNLRRGQILWFRGLNRIQQQIRNKQEQSIHYRSLIDVSEKPKTLAIARHHSSHHAHLEPVPSAAAVKRAAQIKQAWAV</sequence>
<dbReference type="OMA" id="FQIVIIQ"/>
<dbReference type="HOGENOM" id="CLU_1673169_0_0_1"/>
<dbReference type="STRING" id="7719.ENSCINP00000034833"/>
<evidence type="ECO:0000259" key="2">
    <source>
        <dbReference type="Pfam" id="PF12424"/>
    </source>
</evidence>
<name>H2XYU9_CIOIN</name>
<feature type="transmembrane region" description="Helical" evidence="1">
    <location>
        <begin position="24"/>
        <end position="42"/>
    </location>
</feature>
<reference evidence="4" key="1">
    <citation type="journal article" date="2002" name="Science">
        <title>The draft genome of Ciona intestinalis: insights into chordate and vertebrate origins.</title>
        <authorList>
            <person name="Dehal P."/>
            <person name="Satou Y."/>
            <person name="Campbell R.K."/>
            <person name="Chapman J."/>
            <person name="Degnan B."/>
            <person name="De Tomaso A."/>
            <person name="Davidson B."/>
            <person name="Di Gregorio A."/>
            <person name="Gelpke M."/>
            <person name="Goodstein D.M."/>
            <person name="Harafuji N."/>
            <person name="Hastings K.E."/>
            <person name="Ho I."/>
            <person name="Hotta K."/>
            <person name="Huang W."/>
            <person name="Kawashima T."/>
            <person name="Lemaire P."/>
            <person name="Martinez D."/>
            <person name="Meinertzhagen I.A."/>
            <person name="Necula S."/>
            <person name="Nonaka M."/>
            <person name="Putnam N."/>
            <person name="Rash S."/>
            <person name="Saiga H."/>
            <person name="Satake M."/>
            <person name="Terry A."/>
            <person name="Yamada L."/>
            <person name="Wang H.G."/>
            <person name="Awazu S."/>
            <person name="Azumi K."/>
            <person name="Boore J."/>
            <person name="Branno M."/>
            <person name="Chin-Bow S."/>
            <person name="DeSantis R."/>
            <person name="Doyle S."/>
            <person name="Francino P."/>
            <person name="Keys D.N."/>
            <person name="Haga S."/>
            <person name="Hayashi H."/>
            <person name="Hino K."/>
            <person name="Imai K.S."/>
            <person name="Inaba K."/>
            <person name="Kano S."/>
            <person name="Kobayashi K."/>
            <person name="Kobayashi M."/>
            <person name="Lee B.I."/>
            <person name="Makabe K.W."/>
            <person name="Manohar C."/>
            <person name="Matassi G."/>
            <person name="Medina M."/>
            <person name="Mochizuki Y."/>
            <person name="Mount S."/>
            <person name="Morishita T."/>
            <person name="Miura S."/>
            <person name="Nakayama A."/>
            <person name="Nishizaka S."/>
            <person name="Nomoto H."/>
            <person name="Ohta F."/>
            <person name="Oishi K."/>
            <person name="Rigoutsos I."/>
            <person name="Sano M."/>
            <person name="Sasaki A."/>
            <person name="Sasakura Y."/>
            <person name="Shoguchi E."/>
            <person name="Shin-i T."/>
            <person name="Spagnuolo A."/>
            <person name="Stainier D."/>
            <person name="Suzuki M.M."/>
            <person name="Tassy O."/>
            <person name="Takatori N."/>
            <person name="Tokuoka M."/>
            <person name="Yagi K."/>
            <person name="Yoshizaki F."/>
            <person name="Wada S."/>
            <person name="Zhang C."/>
            <person name="Hyatt P.D."/>
            <person name="Larimer F."/>
            <person name="Detter C."/>
            <person name="Doggett N."/>
            <person name="Glavina T."/>
            <person name="Hawkins T."/>
            <person name="Richardson P."/>
            <person name="Lucas S."/>
            <person name="Kohara Y."/>
            <person name="Levine M."/>
            <person name="Satoh N."/>
            <person name="Rokhsar D.S."/>
        </authorList>
    </citation>
    <scope>NUCLEOTIDE SEQUENCE [LARGE SCALE GENOMIC DNA]</scope>
</reference>
<proteinExistence type="predicted"/>
<dbReference type="InterPro" id="IPR022141">
    <property type="entry name" value="ATP_Ca_trans_C"/>
</dbReference>
<dbReference type="InterPro" id="IPR023298">
    <property type="entry name" value="ATPase_P-typ_TM_dom_sf"/>
</dbReference>
<dbReference type="GeneTree" id="ENSGT01120000277650"/>
<evidence type="ECO:0000256" key="1">
    <source>
        <dbReference type="SAM" id="Phobius"/>
    </source>
</evidence>
<reference evidence="3" key="3">
    <citation type="submission" date="2025-08" db="UniProtKB">
        <authorList>
            <consortium name="Ensembl"/>
        </authorList>
    </citation>
    <scope>IDENTIFICATION</scope>
</reference>
<dbReference type="AlphaFoldDB" id="H2XYU9"/>
<dbReference type="SUPFAM" id="SSF81665">
    <property type="entry name" value="Calcium ATPase, transmembrane domain M"/>
    <property type="match status" value="1"/>
</dbReference>
<organism evidence="3 4">
    <name type="scientific">Ciona intestinalis</name>
    <name type="common">Transparent sea squirt</name>
    <name type="synonym">Ascidia intestinalis</name>
    <dbReference type="NCBI Taxonomy" id="7719"/>
    <lineage>
        <taxon>Eukaryota</taxon>
        <taxon>Metazoa</taxon>
        <taxon>Chordata</taxon>
        <taxon>Tunicata</taxon>
        <taxon>Ascidiacea</taxon>
        <taxon>Phlebobranchia</taxon>
        <taxon>Cionidae</taxon>
        <taxon>Ciona</taxon>
    </lineage>
</organism>
<dbReference type="InParanoid" id="H2XYU9"/>
<reference evidence="3" key="4">
    <citation type="submission" date="2025-09" db="UniProtKB">
        <authorList>
            <consortium name="Ensembl"/>
        </authorList>
    </citation>
    <scope>IDENTIFICATION</scope>
</reference>